<dbReference type="AlphaFoldDB" id="A0AAD6J7W4"/>
<keyword evidence="11" id="KW-0999">Mitochondrion inner membrane</keyword>
<keyword evidence="5" id="KW-0812">Transmembrane</keyword>
<dbReference type="EMBL" id="JAQGDS010000001">
    <property type="protein sequence ID" value="KAJ6264301.1"/>
    <property type="molecule type" value="Genomic_DNA"/>
</dbReference>
<evidence type="ECO:0000256" key="11">
    <source>
        <dbReference type="RuleBase" id="RU363010"/>
    </source>
</evidence>
<evidence type="ECO:0000256" key="3">
    <source>
        <dbReference type="ARBA" id="ARBA00009188"/>
    </source>
</evidence>
<dbReference type="GO" id="GO:0061617">
    <property type="term" value="C:MICOS complex"/>
    <property type="evidence" value="ECO:0007669"/>
    <property type="project" value="UniProtKB-UniRule"/>
</dbReference>
<evidence type="ECO:0000256" key="2">
    <source>
        <dbReference type="ARBA" id="ARBA00004370"/>
    </source>
</evidence>
<evidence type="ECO:0000256" key="4">
    <source>
        <dbReference type="ARBA" id="ARBA00018170"/>
    </source>
</evidence>
<comment type="caution">
    <text evidence="12">The sequence shown here is derived from an EMBL/GenBank/DDBJ whole genome shotgun (WGS) entry which is preliminary data.</text>
</comment>
<comment type="function">
    <text evidence="1 11">Component of the MICOS complex, a large protein complex of the mitochondrial inner membrane that plays crucial roles in the maintenance of crista junctions, inner membrane architecture, and formation of contact sites to the outer membrane.</text>
</comment>
<evidence type="ECO:0000256" key="5">
    <source>
        <dbReference type="ARBA" id="ARBA00022692"/>
    </source>
</evidence>
<reference evidence="12" key="1">
    <citation type="submission" date="2023-01" db="EMBL/GenBank/DDBJ databases">
        <title>The chitinases involved in constricting ring structure development in the nematode-trapping fungus Drechslerella dactyloides.</title>
        <authorList>
            <person name="Wang R."/>
            <person name="Zhang L."/>
            <person name="Tang P."/>
            <person name="Li S."/>
            <person name="Liang L."/>
        </authorList>
    </citation>
    <scope>NUCLEOTIDE SEQUENCE</scope>
    <source>
        <strain evidence="12">YMF1.00031</strain>
    </source>
</reference>
<accession>A0AAD6J7W4</accession>
<evidence type="ECO:0000256" key="10">
    <source>
        <dbReference type="ARBA" id="ARBA00032985"/>
    </source>
</evidence>
<proteinExistence type="inferred from homology"/>
<keyword evidence="13" id="KW-1185">Reference proteome</keyword>
<comment type="similarity">
    <text evidence="3 11">Belongs to the MICOS complex subunit Mic12 family.</text>
</comment>
<comment type="subcellular location">
    <subcellularLocation>
        <location evidence="2">Membrane</location>
    </subcellularLocation>
    <subcellularLocation>
        <location evidence="11">Mitochondrion inner membrane</location>
        <topology evidence="11">Single-pass membrane protein</topology>
    </subcellularLocation>
</comment>
<evidence type="ECO:0000256" key="9">
    <source>
        <dbReference type="ARBA" id="ARBA00032159"/>
    </source>
</evidence>
<protein>
    <recommendedName>
        <fullName evidence="4 11">MICOS complex subunit MIC12</fullName>
    </recommendedName>
    <alternativeName>
        <fullName evidence="10 11">Altered inheritance of mitochondria protein 5, mitochondrial</fullName>
    </alternativeName>
    <alternativeName>
        <fullName evidence="9 11">Found in mitochondrial proteome protein 51</fullName>
    </alternativeName>
</protein>
<name>A0AAD6J7W4_DREDA</name>
<evidence type="ECO:0000256" key="8">
    <source>
        <dbReference type="ARBA" id="ARBA00023136"/>
    </source>
</evidence>
<evidence type="ECO:0000313" key="13">
    <source>
        <dbReference type="Proteomes" id="UP001221413"/>
    </source>
</evidence>
<gene>
    <name evidence="12" type="ORF">Dda_0446</name>
</gene>
<evidence type="ECO:0000256" key="6">
    <source>
        <dbReference type="ARBA" id="ARBA00022989"/>
    </source>
</evidence>
<keyword evidence="8" id="KW-0472">Membrane</keyword>
<sequence>MACASLTIASDQASGFVLTTSVIYLTIRQHQEQTKRSSKMLQDSNEALQMILTPPAPPRPRTAYVEARPDILETMKDGWNSEIEGVVRWVQNTNPTQIFDSLEDVARSAFSGLKKLGENTSEPGK</sequence>
<dbReference type="GO" id="GO:0044284">
    <property type="term" value="C:mitochondrial crista junction"/>
    <property type="evidence" value="ECO:0007669"/>
    <property type="project" value="InterPro"/>
</dbReference>
<dbReference type="InterPro" id="IPR031463">
    <property type="entry name" value="Mic12"/>
</dbReference>
<dbReference type="Proteomes" id="UP001221413">
    <property type="component" value="Unassembled WGS sequence"/>
</dbReference>
<comment type="subunit">
    <text evidence="11">Component of the mitochondrial contact site and cristae organizing system (MICOS) complex.</text>
</comment>
<dbReference type="GO" id="GO:0042407">
    <property type="term" value="P:cristae formation"/>
    <property type="evidence" value="ECO:0007669"/>
    <property type="project" value="InterPro"/>
</dbReference>
<keyword evidence="7 11" id="KW-0496">Mitochondrion</keyword>
<dbReference type="Pfam" id="PF17050">
    <property type="entry name" value="AIM5"/>
    <property type="match status" value="1"/>
</dbReference>
<evidence type="ECO:0000313" key="12">
    <source>
        <dbReference type="EMBL" id="KAJ6264301.1"/>
    </source>
</evidence>
<organism evidence="12 13">
    <name type="scientific">Drechslerella dactyloides</name>
    <name type="common">Nematode-trapping fungus</name>
    <name type="synonym">Arthrobotrys dactyloides</name>
    <dbReference type="NCBI Taxonomy" id="74499"/>
    <lineage>
        <taxon>Eukaryota</taxon>
        <taxon>Fungi</taxon>
        <taxon>Dikarya</taxon>
        <taxon>Ascomycota</taxon>
        <taxon>Pezizomycotina</taxon>
        <taxon>Orbiliomycetes</taxon>
        <taxon>Orbiliales</taxon>
        <taxon>Orbiliaceae</taxon>
        <taxon>Drechslerella</taxon>
    </lineage>
</organism>
<evidence type="ECO:0000256" key="7">
    <source>
        <dbReference type="ARBA" id="ARBA00023128"/>
    </source>
</evidence>
<evidence type="ECO:0000256" key="1">
    <source>
        <dbReference type="ARBA" id="ARBA00002689"/>
    </source>
</evidence>
<keyword evidence="6" id="KW-1133">Transmembrane helix</keyword>